<dbReference type="Proteomes" id="UP000006671">
    <property type="component" value="Unassembled WGS sequence"/>
</dbReference>
<keyword evidence="3" id="KW-1185">Reference proteome</keyword>
<gene>
    <name evidence="2" type="ORF">NAEGRDRAFT_56920</name>
</gene>
<feature type="compositionally biased region" description="Basic residues" evidence="1">
    <location>
        <begin position="1"/>
        <end position="13"/>
    </location>
</feature>
<name>D2V2I0_NAEGR</name>
<feature type="region of interest" description="Disordered" evidence="1">
    <location>
        <begin position="267"/>
        <end position="288"/>
    </location>
</feature>
<protein>
    <submittedName>
        <fullName evidence="2">Uncharacterized protein</fullName>
    </submittedName>
</protein>
<dbReference type="OrthoDB" id="10261804at2759"/>
<dbReference type="VEuPathDB" id="AmoebaDB:NAEGRDRAFT_56920"/>
<dbReference type="InParanoid" id="D2V2I0"/>
<evidence type="ECO:0000256" key="1">
    <source>
        <dbReference type="SAM" id="MobiDB-lite"/>
    </source>
</evidence>
<dbReference type="RefSeq" id="XP_002681646.1">
    <property type="nucleotide sequence ID" value="XM_002681600.1"/>
</dbReference>
<evidence type="ECO:0000313" key="3">
    <source>
        <dbReference type="Proteomes" id="UP000006671"/>
    </source>
</evidence>
<accession>D2V2I0</accession>
<dbReference type="GeneID" id="8852762"/>
<dbReference type="AlphaFoldDB" id="D2V2I0"/>
<sequence length="442" mass="51414">MVERFRNKKKHTTKSVDTVGKLRKLKKHYPELTGPFKPTAGFTKQPEVVQSNISNEEELRLQRVLAENPLSYDARTKLKRETSKREFRDDLSRLTKQDEAKFQLSFTPKAIESEVKAKEEKYANTSCEKADKNNQQRDMFRVKKHEKKPVTFSTGNVKKRLIGQVEGDPLIGFWQGTDLTKRRKPSEPQQDIVEQVKNAVYNPTTGQSYNPTLKEYKKALEMASKGESKIFNRLDNILDQLTNRDDDAANISIKSIRMEDFLAKTPIENNEEPTEENNETKEKQKPKFLKKKKILSLTKRKGLRKHKGDLIRSLVKKKRAAEETVNVTKLGKKLLRHRMDYEKSIPKIQERRLKEHLKKIRKVPVQRSDDVMINDDKDIEEAFHTQPKDESQTLSSVSSFRTMQSGNSLSLWSSMTRRFHDTKTVHIQPYSKGHMKVGNYTI</sequence>
<feature type="compositionally biased region" description="Basic and acidic residues" evidence="1">
    <location>
        <begin position="120"/>
        <end position="141"/>
    </location>
</feature>
<organism evidence="3">
    <name type="scientific">Naegleria gruberi</name>
    <name type="common">Amoeba</name>
    <dbReference type="NCBI Taxonomy" id="5762"/>
    <lineage>
        <taxon>Eukaryota</taxon>
        <taxon>Discoba</taxon>
        <taxon>Heterolobosea</taxon>
        <taxon>Tetramitia</taxon>
        <taxon>Eutetramitia</taxon>
        <taxon>Vahlkampfiidae</taxon>
        <taxon>Naegleria</taxon>
    </lineage>
</organism>
<reference evidence="2 3" key="1">
    <citation type="journal article" date="2010" name="Cell">
        <title>The genome of Naegleria gruberi illuminates early eukaryotic versatility.</title>
        <authorList>
            <person name="Fritz-Laylin L.K."/>
            <person name="Prochnik S.E."/>
            <person name="Ginger M.L."/>
            <person name="Dacks J.B."/>
            <person name="Carpenter M.L."/>
            <person name="Field M.C."/>
            <person name="Kuo A."/>
            <person name="Paredez A."/>
            <person name="Chapman J."/>
            <person name="Pham J."/>
            <person name="Shu S."/>
            <person name="Neupane R."/>
            <person name="Cipriano M."/>
            <person name="Mancuso J."/>
            <person name="Tu H."/>
            <person name="Salamov A."/>
            <person name="Lindquist E."/>
            <person name="Shapiro H."/>
            <person name="Lucas S."/>
            <person name="Grigoriev I.V."/>
            <person name="Cande W.Z."/>
            <person name="Fulton C."/>
            <person name="Rokhsar D.S."/>
            <person name="Dawson S.C."/>
        </authorList>
    </citation>
    <scope>NUCLEOTIDE SEQUENCE [LARGE SCALE GENOMIC DNA]</scope>
    <source>
        <strain evidence="2 3">NEG-M</strain>
    </source>
</reference>
<feature type="region of interest" description="Disordered" evidence="1">
    <location>
        <begin position="120"/>
        <end position="146"/>
    </location>
</feature>
<dbReference type="OMA" id="SIKSIRM"/>
<dbReference type="KEGG" id="ngr:NAEGRDRAFT_56920"/>
<dbReference type="EMBL" id="GG738849">
    <property type="protein sequence ID" value="EFC48902.1"/>
    <property type="molecule type" value="Genomic_DNA"/>
</dbReference>
<proteinExistence type="predicted"/>
<feature type="region of interest" description="Disordered" evidence="1">
    <location>
        <begin position="1"/>
        <end position="22"/>
    </location>
</feature>
<evidence type="ECO:0000313" key="2">
    <source>
        <dbReference type="EMBL" id="EFC48902.1"/>
    </source>
</evidence>